<reference evidence="2" key="2">
    <citation type="journal article" date="2021" name="Genome Biol. Evol.">
        <title>Developing a high-quality reference genome for a parasitic bivalve with doubly uniparental inheritance (Bivalvia: Unionida).</title>
        <authorList>
            <person name="Smith C.H."/>
        </authorList>
    </citation>
    <scope>NUCLEOTIDE SEQUENCE</scope>
    <source>
        <strain evidence="2">CHS0354</strain>
        <tissue evidence="2">Mantle</tissue>
    </source>
</reference>
<evidence type="ECO:0000313" key="2">
    <source>
        <dbReference type="EMBL" id="KAK3589894.1"/>
    </source>
</evidence>
<sequence length="1639" mass="174716">MRRDGPPRWLHELFLADDSPIQSEWSGCEVLEFSNGSVVTRFRIFVRPRENADREGMRSMEEQLITYLTKKLNDDGPWKPLKINLNSIKDFVKADKTGGMAVKPSINITTPTSGTTTTITSTTTSSLAKAVITTKEIVNTSPKIVITSEGIVTMRPSTPSTTTDAFAQELVLTKRRMDVSMKSVTTAEVRTEALGVLSTATTSTVTSDYVGKFSTVTTEMHTAQPSQVASTTGRATSAVFTKGLSEVISTGLVLNTTDAATKRTTTFTTERTFTELDTTLNITPSPARSIVSTDTRTFVSTLITPIPKFDSAEKSTIKTLSEGTTKLVMARTEGTTTSFGEAVTTEGTVAFDNISTQQEITTSKLFSTTSSSSENATEIATALDLISTSTPMASASNAEPLGISTTAFTDVVYTLSTDLGHVSVNENMTTSSSKTLSFVEDRKLLPKTALSSSTALPTDSIVLNEGSALNTSAHSAVFLTTLSTEISSITDLEPNNSTINETATTSQSNGTIDSTKVPVNTPTGIVPSETPSVIDGTETPSVTAGTTVSPDVAVSTYANLNVSEAVSRETSAAVNSTHREMQFMTPALKVSTETTNISTDATSSPVEVSTNTTLSDTFSNVSDLILANASLDLSTTLERIASFVGTTISSSITATTDVDITASSVDNPTTEIQEEISKMIISTESVQVSSVAEVIITESTQQESVSQQPDNLTLGMVQKSATVPSNETSDQPEINVTLVPLSTHVLEDVTIPEPVARSTQSWGIRSTPFSVTDTVNMEVTSPGIAVKGELSPSTSKILSITTSEVTRKREITEGDRPTITSTAEYNYTSIDGPSSNISTGPIYNETIVSPLAEKEIVSNITAERTVKIMNVPHLQSTTERMATTSVFNSVKETTEIITIGINNSSIGTPQSDSSRISTDQGLVDGILSVNGNLNNQSTGRMYNETTDSPWVGKEIISNISAEITDQTVIVPQVQTTTERMTTSSVSHSARQTTQRITTEIFKLVFGSSQSSSSLISTNQGNGITSVDENFNVSSGPVHNGTTESVSNIFATYQNVTVPQIQTTTAEGMAASSVSDSARQTAQITTIETINSVFGTSQSSTDHSLFDGISSVDENFNVSSGAIYNGTADSFLSWREIVSNISAEFIDQNVTVPQVQTTTEGMTASSVSHSERQTTTTIMTETINSVFGTSQSNSSQTSTNQGLVDGISSVDENFNVSSRPAYNETTDSPLAEKESELNISPEIADQNWTVPQVQTTTERMATPSISHSARQTTENITTGTNNSTIGTSKSNLSQISTDQGIVDGISSESVIEESSLLGLTESRSQQPPTVAYVNELNATAIITVEIINFTTGPQPLVRENVSEGDPFSNNRNSNALNTSIDIVNNADITFPISSDTTPLKKGATNPVVMDVTTENPQNTETSRTILSVISDSVNITKLASESITSNDLWEMTTVTDNTVTMDNQTETVLTNAMTNTVNVTESITDTNWTANLANATENSLYNETVNVNVTETTPYILNSTNKYQKETDSGTLNFDLRDNGTSPASWNTSDNLVNTNGITLDTVTLNDTINSTDASNVTFPSLSPVEDNTLSIIANESVSNVTFVSNININSSDERTGSILTNTNVTSSPKSNTTESEPLM</sequence>
<accession>A0AAE0SDW6</accession>
<dbReference type="EMBL" id="JAEAOA010002053">
    <property type="protein sequence ID" value="KAK3589894.1"/>
    <property type="molecule type" value="Genomic_DNA"/>
</dbReference>
<keyword evidence="3" id="KW-1185">Reference proteome</keyword>
<proteinExistence type="predicted"/>
<reference evidence="2" key="1">
    <citation type="journal article" date="2021" name="Genome Biol. Evol.">
        <title>A High-Quality Reference Genome for a Parasitic Bivalve with Doubly Uniparental Inheritance (Bivalvia: Unionida).</title>
        <authorList>
            <person name="Smith C.H."/>
        </authorList>
    </citation>
    <scope>NUCLEOTIDE SEQUENCE</scope>
    <source>
        <strain evidence="2">CHS0354</strain>
    </source>
</reference>
<feature type="compositionally biased region" description="Polar residues" evidence="1">
    <location>
        <begin position="1212"/>
        <end position="1227"/>
    </location>
</feature>
<feature type="compositionally biased region" description="Polar residues" evidence="1">
    <location>
        <begin position="1258"/>
        <end position="1270"/>
    </location>
</feature>
<feature type="region of interest" description="Disordered" evidence="1">
    <location>
        <begin position="1612"/>
        <end position="1639"/>
    </location>
</feature>
<evidence type="ECO:0000313" key="3">
    <source>
        <dbReference type="Proteomes" id="UP001195483"/>
    </source>
</evidence>
<protein>
    <submittedName>
        <fullName evidence="2">Uncharacterized protein</fullName>
    </submittedName>
</protein>
<feature type="compositionally biased region" description="Low complexity" evidence="1">
    <location>
        <begin position="1271"/>
        <end position="1287"/>
    </location>
</feature>
<name>A0AAE0SDW6_9BIVA</name>
<feature type="region of interest" description="Disordered" evidence="1">
    <location>
        <begin position="494"/>
        <end position="547"/>
    </location>
</feature>
<feature type="compositionally biased region" description="Polar residues" evidence="1">
    <location>
        <begin position="494"/>
        <end position="523"/>
    </location>
</feature>
<dbReference type="Proteomes" id="UP001195483">
    <property type="component" value="Unassembled WGS sequence"/>
</dbReference>
<feature type="region of interest" description="Disordered" evidence="1">
    <location>
        <begin position="1258"/>
        <end position="1290"/>
    </location>
</feature>
<gene>
    <name evidence="2" type="ORF">CHS0354_034904</name>
</gene>
<evidence type="ECO:0000256" key="1">
    <source>
        <dbReference type="SAM" id="MobiDB-lite"/>
    </source>
</evidence>
<feature type="region of interest" description="Disordered" evidence="1">
    <location>
        <begin position="1212"/>
        <end position="1239"/>
    </location>
</feature>
<comment type="caution">
    <text evidence="2">The sequence shown here is derived from an EMBL/GenBank/DDBJ whole genome shotgun (WGS) entry which is preliminary data.</text>
</comment>
<organism evidence="2 3">
    <name type="scientific">Potamilus streckersoni</name>
    <dbReference type="NCBI Taxonomy" id="2493646"/>
    <lineage>
        <taxon>Eukaryota</taxon>
        <taxon>Metazoa</taxon>
        <taxon>Spiralia</taxon>
        <taxon>Lophotrochozoa</taxon>
        <taxon>Mollusca</taxon>
        <taxon>Bivalvia</taxon>
        <taxon>Autobranchia</taxon>
        <taxon>Heteroconchia</taxon>
        <taxon>Palaeoheterodonta</taxon>
        <taxon>Unionida</taxon>
        <taxon>Unionoidea</taxon>
        <taxon>Unionidae</taxon>
        <taxon>Ambleminae</taxon>
        <taxon>Lampsilini</taxon>
        <taxon>Potamilus</taxon>
    </lineage>
</organism>
<reference evidence="2" key="3">
    <citation type="submission" date="2023-05" db="EMBL/GenBank/DDBJ databases">
        <authorList>
            <person name="Smith C.H."/>
        </authorList>
    </citation>
    <scope>NUCLEOTIDE SEQUENCE</scope>
    <source>
        <strain evidence="2">CHS0354</strain>
        <tissue evidence="2">Mantle</tissue>
    </source>
</reference>
<feature type="compositionally biased region" description="Polar residues" evidence="1">
    <location>
        <begin position="1617"/>
        <end position="1639"/>
    </location>
</feature>
<feature type="compositionally biased region" description="Polar residues" evidence="1">
    <location>
        <begin position="538"/>
        <end position="547"/>
    </location>
</feature>